<dbReference type="Pfam" id="PF11171">
    <property type="entry name" value="DUF2958"/>
    <property type="match status" value="1"/>
</dbReference>
<dbReference type="EMBL" id="FNIW01000010">
    <property type="protein sequence ID" value="SDO12267.1"/>
    <property type="molecule type" value="Genomic_DNA"/>
</dbReference>
<organism evidence="1 2">
    <name type="scientific">Prevotella communis</name>
    <dbReference type="NCBI Taxonomy" id="2913614"/>
    <lineage>
        <taxon>Bacteria</taxon>
        <taxon>Pseudomonadati</taxon>
        <taxon>Bacteroidota</taxon>
        <taxon>Bacteroidia</taxon>
        <taxon>Bacteroidales</taxon>
        <taxon>Prevotellaceae</taxon>
        <taxon>Prevotella</taxon>
    </lineage>
</organism>
<gene>
    <name evidence="1" type="ORF">SAMN04487900_11052</name>
</gene>
<dbReference type="AlphaFoldDB" id="A0A1H0GZB7"/>
<dbReference type="RefSeq" id="WP_091853544.1">
    <property type="nucleotide sequence ID" value="NZ_FNIW01000010.1"/>
</dbReference>
<evidence type="ECO:0008006" key="3">
    <source>
        <dbReference type="Google" id="ProtNLM"/>
    </source>
</evidence>
<dbReference type="OrthoDB" id="1070337at2"/>
<protein>
    <recommendedName>
        <fullName evidence="3">DUF2958 domain-containing protein</fullName>
    </recommendedName>
</protein>
<reference evidence="2" key="1">
    <citation type="submission" date="2016-10" db="EMBL/GenBank/DDBJ databases">
        <authorList>
            <person name="de Groot N.N."/>
        </authorList>
    </citation>
    <scope>NUCLEOTIDE SEQUENCE [LARGE SCALE GENOMIC DNA]</scope>
    <source>
        <strain evidence="2">BP1-145</strain>
    </source>
</reference>
<dbReference type="Proteomes" id="UP000199134">
    <property type="component" value="Unassembled WGS sequence"/>
</dbReference>
<name>A0A1H0GZB7_9BACT</name>
<comment type="caution">
    <text evidence="1">The sequence shown here is derived from an EMBL/GenBank/DDBJ whole genome shotgun (WGS) entry which is preliminary data.</text>
</comment>
<proteinExistence type="predicted"/>
<dbReference type="InterPro" id="IPR021341">
    <property type="entry name" value="DUF2958"/>
</dbReference>
<evidence type="ECO:0000313" key="1">
    <source>
        <dbReference type="EMBL" id="SDO12267.1"/>
    </source>
</evidence>
<accession>A0A1H0GZB7</accession>
<sequence length="117" mass="13552">MKLITKEVEKRLQEYPLYSQDGKKKDAICVVKFFMCGVNWTWYILEADLENKIGYGITINPAGEGEYGYVSLAELQTVKNSWGLGVERDIHFDPVKLSEIDDTYLKNFLNNLYSEEE</sequence>
<evidence type="ECO:0000313" key="2">
    <source>
        <dbReference type="Proteomes" id="UP000199134"/>
    </source>
</evidence>